<dbReference type="InterPro" id="IPR009003">
    <property type="entry name" value="Peptidase_S1_PA"/>
</dbReference>
<feature type="signal peptide" evidence="3">
    <location>
        <begin position="1"/>
        <end position="22"/>
    </location>
</feature>
<protein>
    <submittedName>
        <fullName evidence="5">Serine protease</fullName>
    </submittedName>
</protein>
<dbReference type="InterPro" id="IPR018114">
    <property type="entry name" value="TRYPSIN_HIS"/>
</dbReference>
<evidence type="ECO:0000256" key="1">
    <source>
        <dbReference type="ARBA" id="ARBA00023157"/>
    </source>
</evidence>
<evidence type="ECO:0000259" key="4">
    <source>
        <dbReference type="PROSITE" id="PS50240"/>
    </source>
</evidence>
<dbReference type="GO" id="GO:0008233">
    <property type="term" value="F:peptidase activity"/>
    <property type="evidence" value="ECO:0007669"/>
    <property type="project" value="UniProtKB-KW"/>
</dbReference>
<dbReference type="SUPFAM" id="SSF50494">
    <property type="entry name" value="Trypsin-like serine proteases"/>
    <property type="match status" value="1"/>
</dbReference>
<sequence length="275" mass="28690">MHVFTRLALATGVLGLSLAAQAAPAPPDGVPLRPLIIGGVDASPGQYPFMVSLQRLDFGDSDHTRHWCGATLISPSWVLTAAHCVHGAKPAGYAALAGATALDTTARKRTSNIRAIHVHPAFNSTTLANDVALIQLRKPVEGLAPALMLEGSDSDYLRTGRMFDVTGWGDTGLEGAAGSPTVLQTVKTPFVPFKTCQQAYPSLQAGTSICAGTEGIDSCQGDSGGPLLVQRRGAWTVLGVVSWGQGCAQAGYPGVYARLADGYVRDFITATWTGD</sequence>
<name>A0ABW7D152_9GAMM</name>
<dbReference type="GO" id="GO:0006508">
    <property type="term" value="P:proteolysis"/>
    <property type="evidence" value="ECO:0007669"/>
    <property type="project" value="UniProtKB-KW"/>
</dbReference>
<evidence type="ECO:0000313" key="6">
    <source>
        <dbReference type="Proteomes" id="UP001605261"/>
    </source>
</evidence>
<dbReference type="RefSeq" id="WP_394164383.1">
    <property type="nucleotide sequence ID" value="NZ_JBHGCJ010000015.1"/>
</dbReference>
<feature type="chain" id="PRO_5046402010" evidence="3">
    <location>
        <begin position="23"/>
        <end position="275"/>
    </location>
</feature>
<dbReference type="InterPro" id="IPR001254">
    <property type="entry name" value="Trypsin_dom"/>
</dbReference>
<keyword evidence="2 5" id="KW-0645">Protease</keyword>
<dbReference type="PANTHER" id="PTHR24252:SF7">
    <property type="entry name" value="HYALIN"/>
    <property type="match status" value="1"/>
</dbReference>
<dbReference type="CDD" id="cd00190">
    <property type="entry name" value="Tryp_SPc"/>
    <property type="match status" value="1"/>
</dbReference>
<proteinExistence type="predicted"/>
<keyword evidence="3" id="KW-0732">Signal</keyword>
<dbReference type="Proteomes" id="UP001605261">
    <property type="component" value="Unassembled WGS sequence"/>
</dbReference>
<dbReference type="InterPro" id="IPR033116">
    <property type="entry name" value="TRYPSIN_SER"/>
</dbReference>
<dbReference type="Gene3D" id="2.40.10.10">
    <property type="entry name" value="Trypsin-like serine proteases"/>
    <property type="match status" value="1"/>
</dbReference>
<reference evidence="5 6" key="1">
    <citation type="submission" date="2024-09" db="EMBL/GenBank/DDBJ databases">
        <authorList>
            <consortium name="All-Russian atlas of soil microorganisms"/>
            <consortium name="as a basis for the search for new antimicrobial producers and enzymes with unique properties"/>
            <person name="Sokolova E.A."/>
            <person name="Voronina E.N."/>
        </authorList>
    </citation>
    <scope>NUCLEOTIDE SEQUENCE [LARGE SCALE GENOMIC DNA]</scope>
    <source>
        <strain evidence="5 6">AF-22b-331.1</strain>
    </source>
</reference>
<dbReference type="PROSITE" id="PS00134">
    <property type="entry name" value="TRYPSIN_HIS"/>
    <property type="match status" value="1"/>
</dbReference>
<dbReference type="PRINTS" id="PR00722">
    <property type="entry name" value="CHYMOTRYPSIN"/>
</dbReference>
<dbReference type="InterPro" id="IPR001314">
    <property type="entry name" value="Peptidase_S1A"/>
</dbReference>
<keyword evidence="6" id="KW-1185">Reference proteome</keyword>
<accession>A0ABW7D152</accession>
<keyword evidence="2" id="KW-0378">Hydrolase</keyword>
<keyword evidence="2" id="KW-0720">Serine protease</keyword>
<dbReference type="PROSITE" id="PS00135">
    <property type="entry name" value="TRYPSIN_SER"/>
    <property type="match status" value="1"/>
</dbReference>
<keyword evidence="1" id="KW-1015">Disulfide bond</keyword>
<dbReference type="InterPro" id="IPR043504">
    <property type="entry name" value="Peptidase_S1_PA_chymotrypsin"/>
</dbReference>
<dbReference type="PANTHER" id="PTHR24252">
    <property type="entry name" value="ACROSIN-RELATED"/>
    <property type="match status" value="1"/>
</dbReference>
<feature type="domain" description="Peptidase S1" evidence="4">
    <location>
        <begin position="36"/>
        <end position="275"/>
    </location>
</feature>
<dbReference type="SMART" id="SM00020">
    <property type="entry name" value="Tryp_SPc"/>
    <property type="match status" value="1"/>
</dbReference>
<dbReference type="Pfam" id="PF00089">
    <property type="entry name" value="Trypsin"/>
    <property type="match status" value="1"/>
</dbReference>
<gene>
    <name evidence="5" type="ORF">ACEU0G_000812</name>
</gene>
<evidence type="ECO:0000256" key="3">
    <source>
        <dbReference type="SAM" id="SignalP"/>
    </source>
</evidence>
<dbReference type="EMBL" id="JBHGCJ010000015">
    <property type="protein sequence ID" value="MFG6110930.1"/>
    <property type="molecule type" value="Genomic_DNA"/>
</dbReference>
<dbReference type="PROSITE" id="PS50240">
    <property type="entry name" value="TRYPSIN_DOM"/>
    <property type="match status" value="1"/>
</dbReference>
<evidence type="ECO:0000256" key="2">
    <source>
        <dbReference type="RuleBase" id="RU363034"/>
    </source>
</evidence>
<comment type="caution">
    <text evidence="5">The sequence shown here is derived from an EMBL/GenBank/DDBJ whole genome shotgun (WGS) entry which is preliminary data.</text>
</comment>
<evidence type="ECO:0000313" key="5">
    <source>
        <dbReference type="EMBL" id="MFG6110930.1"/>
    </source>
</evidence>
<organism evidence="5 6">
    <name type="scientific">Stenotrophomonas nematodicola</name>
    <dbReference type="NCBI Taxonomy" id="2656746"/>
    <lineage>
        <taxon>Bacteria</taxon>
        <taxon>Pseudomonadati</taxon>
        <taxon>Pseudomonadota</taxon>
        <taxon>Gammaproteobacteria</taxon>
        <taxon>Lysobacterales</taxon>
        <taxon>Lysobacteraceae</taxon>
        <taxon>Stenotrophomonas</taxon>
    </lineage>
</organism>